<keyword evidence="8" id="KW-1185">Reference proteome</keyword>
<name>A0ABP0E7T8_9ASCO</name>
<proteinExistence type="predicted"/>
<dbReference type="Proteomes" id="UP001497600">
    <property type="component" value="Chromosome B"/>
</dbReference>
<comment type="subcellular location">
    <subcellularLocation>
        <location evidence="1">Membrane</location>
        <topology evidence="1">Multi-pass membrane protein</topology>
    </subcellularLocation>
</comment>
<evidence type="ECO:0000259" key="6">
    <source>
        <dbReference type="PROSITE" id="PS51380"/>
    </source>
</evidence>
<evidence type="ECO:0000256" key="2">
    <source>
        <dbReference type="ARBA" id="ARBA00022692"/>
    </source>
</evidence>
<feature type="transmembrane region" description="Helical" evidence="5">
    <location>
        <begin position="25"/>
        <end position="43"/>
    </location>
</feature>
<dbReference type="EMBL" id="OZ004254">
    <property type="protein sequence ID" value="CAK7896427.1"/>
    <property type="molecule type" value="Genomic_DNA"/>
</dbReference>
<feature type="transmembrane region" description="Helical" evidence="5">
    <location>
        <begin position="95"/>
        <end position="114"/>
    </location>
</feature>
<evidence type="ECO:0000256" key="5">
    <source>
        <dbReference type="SAM" id="Phobius"/>
    </source>
</evidence>
<keyword evidence="3 5" id="KW-1133">Transmembrane helix</keyword>
<evidence type="ECO:0000313" key="7">
    <source>
        <dbReference type="EMBL" id="CAK7896427.1"/>
    </source>
</evidence>
<dbReference type="PANTHER" id="PTHR10783:SF46">
    <property type="entry name" value="PROTEIN ERD1 HOMOLOG 2"/>
    <property type="match status" value="1"/>
</dbReference>
<evidence type="ECO:0000256" key="1">
    <source>
        <dbReference type="ARBA" id="ARBA00004141"/>
    </source>
</evidence>
<gene>
    <name evidence="7" type="primary">ERD1</name>
    <name evidence="7" type="ORF">CAAN4_B05006</name>
</gene>
<dbReference type="Pfam" id="PF03124">
    <property type="entry name" value="EXS"/>
    <property type="match status" value="1"/>
</dbReference>
<feature type="domain" description="EXS" evidence="6">
    <location>
        <begin position="206"/>
        <end position="428"/>
    </location>
</feature>
<protein>
    <submittedName>
        <fullName evidence="7">Protein Erd1p</fullName>
    </submittedName>
</protein>
<keyword evidence="2 5" id="KW-0812">Transmembrane</keyword>
<sequence length="428" mass="49846">MSEEAKDGDLGVPSSWPEYPTLVPLPFKIIALIHLSVYLWYLVARINYHKLNMNTLQLINLSYSKHSYAQLDSYLPHNGEYATTTHADFKENKQLILGIWNLFKKLSVVIFGSYTGYQVLGVFYDTNIVVLIPLITLMTVVYYIFPPNSSSIGLHRCFTTLKRILVGRINSRTMRTNDILISDTLVSFNRVINDFVLLIWITIFGMERAYSPIMEFSALSIPVIIRIKQCWYEYHITGARQHLLNLIKYSTNFGPMVITVLIKYTNLNREEGVVSEEELSAKLAKLSIWWFFFATINSTYSFVWDIKMDWGLRLFDRMFGISHSSTDLIETTLRPSNQLLGPVSKYVAVIVLDFILRFIWILKWFNSPTHVLGHLGLFFFSANAHQFGFCALEMLEILRRWMWVFLKLESDWFKQQTQAIEMDLVKEN</sequence>
<organism evidence="7 8">
    <name type="scientific">[Candida] anglica</name>
    <dbReference type="NCBI Taxonomy" id="148631"/>
    <lineage>
        <taxon>Eukaryota</taxon>
        <taxon>Fungi</taxon>
        <taxon>Dikarya</taxon>
        <taxon>Ascomycota</taxon>
        <taxon>Saccharomycotina</taxon>
        <taxon>Pichiomycetes</taxon>
        <taxon>Debaryomycetaceae</taxon>
        <taxon>Kurtzmaniella</taxon>
    </lineage>
</organism>
<accession>A0ABP0E7T8</accession>
<dbReference type="InterPro" id="IPR004342">
    <property type="entry name" value="EXS_C"/>
</dbReference>
<evidence type="ECO:0000256" key="3">
    <source>
        <dbReference type="ARBA" id="ARBA00022989"/>
    </source>
</evidence>
<dbReference type="PANTHER" id="PTHR10783">
    <property type="entry name" value="XENOTROPIC AND POLYTROPIC RETROVIRUS RECEPTOR 1-RELATED"/>
    <property type="match status" value="1"/>
</dbReference>
<feature type="transmembrane region" description="Helical" evidence="5">
    <location>
        <begin position="371"/>
        <end position="392"/>
    </location>
</feature>
<feature type="transmembrane region" description="Helical" evidence="5">
    <location>
        <begin position="126"/>
        <end position="145"/>
    </location>
</feature>
<dbReference type="PROSITE" id="PS51380">
    <property type="entry name" value="EXS"/>
    <property type="match status" value="1"/>
</dbReference>
<reference evidence="7 8" key="1">
    <citation type="submission" date="2024-01" db="EMBL/GenBank/DDBJ databases">
        <authorList>
            <consortium name="Genoscope - CEA"/>
            <person name="William W."/>
        </authorList>
    </citation>
    <scope>NUCLEOTIDE SEQUENCE [LARGE SCALE GENOMIC DNA]</scope>
    <source>
        <strain evidence="7 8">29B2s-10</strain>
    </source>
</reference>
<feature type="transmembrane region" description="Helical" evidence="5">
    <location>
        <begin position="346"/>
        <end position="365"/>
    </location>
</feature>
<evidence type="ECO:0000256" key="4">
    <source>
        <dbReference type="ARBA" id="ARBA00023136"/>
    </source>
</evidence>
<evidence type="ECO:0000313" key="8">
    <source>
        <dbReference type="Proteomes" id="UP001497600"/>
    </source>
</evidence>
<keyword evidence="4 5" id="KW-0472">Membrane</keyword>